<organism evidence="1 2">
    <name type="scientific">Mycolicibacterium arenosum</name>
    <dbReference type="NCBI Taxonomy" id="2952157"/>
    <lineage>
        <taxon>Bacteria</taxon>
        <taxon>Bacillati</taxon>
        <taxon>Actinomycetota</taxon>
        <taxon>Actinomycetes</taxon>
        <taxon>Mycobacteriales</taxon>
        <taxon>Mycobacteriaceae</taxon>
        <taxon>Mycolicibacterium</taxon>
    </lineage>
</organism>
<proteinExistence type="predicted"/>
<protein>
    <submittedName>
        <fullName evidence="1">Uncharacterized protein</fullName>
    </submittedName>
</protein>
<dbReference type="RefSeq" id="WP_255061331.1">
    <property type="nucleotide sequence ID" value="NZ_JANDBD010000007.1"/>
</dbReference>
<dbReference type="EMBL" id="JANDBD010000007">
    <property type="protein sequence ID" value="MCP9273993.1"/>
    <property type="molecule type" value="Genomic_DNA"/>
</dbReference>
<name>A0ABT1M4B6_9MYCO</name>
<reference evidence="1 2" key="1">
    <citation type="submission" date="2022-06" db="EMBL/GenBank/DDBJ databases">
        <title>Mycolicibacterium sp. CAU 1645 isolated from seawater.</title>
        <authorList>
            <person name="Kim W."/>
        </authorList>
    </citation>
    <scope>NUCLEOTIDE SEQUENCE [LARGE SCALE GENOMIC DNA]</scope>
    <source>
        <strain evidence="1 2">CAU 1645</strain>
    </source>
</reference>
<evidence type="ECO:0000313" key="2">
    <source>
        <dbReference type="Proteomes" id="UP001651690"/>
    </source>
</evidence>
<dbReference type="Proteomes" id="UP001651690">
    <property type="component" value="Unassembled WGS sequence"/>
</dbReference>
<keyword evidence="2" id="KW-1185">Reference proteome</keyword>
<gene>
    <name evidence="1" type="ORF">NM203_17530</name>
</gene>
<sequence length="128" mass="13612">MSETAIRSVEIEPVGLFCMDEVGADLYQLEPENNCSRGANFELEWDARGENGDVDSDECAVVIDVTGPNGLDERRRSGDCTGGARGYDNAIYIKHVAGAYTINISVTPPDGGAPVTATKTINIIPFGS</sequence>
<comment type="caution">
    <text evidence="1">The sequence shown here is derived from an EMBL/GenBank/DDBJ whole genome shotgun (WGS) entry which is preliminary data.</text>
</comment>
<evidence type="ECO:0000313" key="1">
    <source>
        <dbReference type="EMBL" id="MCP9273993.1"/>
    </source>
</evidence>
<accession>A0ABT1M4B6</accession>